<dbReference type="Proteomes" id="UP000095286">
    <property type="component" value="Unplaced"/>
</dbReference>
<evidence type="ECO:0000313" key="1">
    <source>
        <dbReference type="Proteomes" id="UP000095286"/>
    </source>
</evidence>
<accession>A0AC35UAN4</accession>
<sequence>MVLESTMICFDNSDWMRNGDYSPSRFQCEQEAAHIVLQCKIRANPENAVGLLTMAGDVNVRATMTKEDRKLFVKLHEIELEGRCKFVASVRTAHLALKHRQNKNHRMRIVVFIGSPIDVDDETQLTSLAKKLKKEKVNCDVVCFGEAAEHEVDAFTSFIDILNGKEGHSSNLVVASNGNLTEAVVSSGICRGEDGGNAGNIINTGSGFEFGVDPEDDPDLALALRVSLEEQRQKQREEAGNADGGNELMDVSSEGHADLASQDPATMTEAEQLEWALMMSMQETDPTEPKKEEEGGEKVVGEEERMEIAEEDNLMSDPDYLRELVSNLPGVDVNASEIRDSFNSTHVDNSDVQFEFMTEEEQIEWALRQSMNEPDEKKKTEKGPDGNK</sequence>
<dbReference type="WBParaSite" id="RSKR_0000928800.1">
    <property type="protein sequence ID" value="RSKR_0000928800.1"/>
    <property type="gene ID" value="RSKR_0000928800"/>
</dbReference>
<protein>
    <submittedName>
        <fullName evidence="2">26S proteasome non-ATPase regulatory subunit 4</fullName>
    </submittedName>
</protein>
<name>A0AC35UAN4_9BILA</name>
<proteinExistence type="predicted"/>
<organism evidence="1 2">
    <name type="scientific">Rhabditophanes sp. KR3021</name>
    <dbReference type="NCBI Taxonomy" id="114890"/>
    <lineage>
        <taxon>Eukaryota</taxon>
        <taxon>Metazoa</taxon>
        <taxon>Ecdysozoa</taxon>
        <taxon>Nematoda</taxon>
        <taxon>Chromadorea</taxon>
        <taxon>Rhabditida</taxon>
        <taxon>Tylenchina</taxon>
        <taxon>Panagrolaimomorpha</taxon>
        <taxon>Strongyloidoidea</taxon>
        <taxon>Alloionematidae</taxon>
        <taxon>Rhabditophanes</taxon>
    </lineage>
</organism>
<evidence type="ECO:0000313" key="2">
    <source>
        <dbReference type="WBParaSite" id="RSKR_0000928800.1"/>
    </source>
</evidence>
<reference evidence="2" key="1">
    <citation type="submission" date="2016-11" db="UniProtKB">
        <authorList>
            <consortium name="WormBaseParasite"/>
        </authorList>
    </citation>
    <scope>IDENTIFICATION</scope>
    <source>
        <strain evidence="2">KR3021</strain>
    </source>
</reference>